<accession>C1GR30</accession>
<organism evidence="1 2">
    <name type="scientific">Paracoccidioides lutzii (strain ATCC MYA-826 / Pb01)</name>
    <name type="common">Paracoccidioides brasiliensis</name>
    <dbReference type="NCBI Taxonomy" id="502779"/>
    <lineage>
        <taxon>Eukaryota</taxon>
        <taxon>Fungi</taxon>
        <taxon>Dikarya</taxon>
        <taxon>Ascomycota</taxon>
        <taxon>Pezizomycotina</taxon>
        <taxon>Eurotiomycetes</taxon>
        <taxon>Eurotiomycetidae</taxon>
        <taxon>Onygenales</taxon>
        <taxon>Ajellomycetaceae</taxon>
        <taxon>Paracoccidioides</taxon>
    </lineage>
</organism>
<evidence type="ECO:0000313" key="1">
    <source>
        <dbReference type="EMBL" id="EEH38054.2"/>
    </source>
</evidence>
<dbReference type="RefSeq" id="XP_002797116.2">
    <property type="nucleotide sequence ID" value="XM_002797070.2"/>
</dbReference>
<dbReference type="AlphaFoldDB" id="C1GR30"/>
<dbReference type="Proteomes" id="UP000002059">
    <property type="component" value="Partially assembled WGS sequence"/>
</dbReference>
<dbReference type="VEuPathDB" id="FungiDB:PAAG_00975"/>
<dbReference type="GeneID" id="9100635"/>
<evidence type="ECO:0000313" key="2">
    <source>
        <dbReference type="Proteomes" id="UP000002059"/>
    </source>
</evidence>
<gene>
    <name evidence="1" type="ORF">PAAG_00975</name>
</gene>
<reference evidence="1 2" key="1">
    <citation type="journal article" date="2011" name="PLoS Genet.">
        <title>Comparative genomic analysis of human fungal pathogens causing paracoccidioidomycosis.</title>
        <authorList>
            <person name="Desjardins C.A."/>
            <person name="Champion M.D."/>
            <person name="Holder J.W."/>
            <person name="Muszewska A."/>
            <person name="Goldberg J."/>
            <person name="Bailao A.M."/>
            <person name="Brigido M.M."/>
            <person name="Ferreira M.E."/>
            <person name="Garcia A.M."/>
            <person name="Grynberg M."/>
            <person name="Gujja S."/>
            <person name="Heiman D.I."/>
            <person name="Henn M.R."/>
            <person name="Kodira C.D."/>
            <person name="Leon-Narvaez H."/>
            <person name="Longo L.V."/>
            <person name="Ma L.J."/>
            <person name="Malavazi I."/>
            <person name="Matsuo A.L."/>
            <person name="Morais F.V."/>
            <person name="Pereira M."/>
            <person name="Rodriguez-Brito S."/>
            <person name="Sakthikumar S."/>
            <person name="Salem-Izacc S.M."/>
            <person name="Sykes S.M."/>
            <person name="Teixeira M.M."/>
            <person name="Vallejo M.C."/>
            <person name="Walter M.E."/>
            <person name="Yandava C."/>
            <person name="Young S."/>
            <person name="Zeng Q."/>
            <person name="Zucker J."/>
            <person name="Felipe M.S."/>
            <person name="Goldman G.H."/>
            <person name="Haas B.J."/>
            <person name="McEwen J.G."/>
            <person name="Nino-Vega G."/>
            <person name="Puccia R."/>
            <person name="San-Blas G."/>
            <person name="Soares C.M."/>
            <person name="Birren B.W."/>
            <person name="Cuomo C.A."/>
        </authorList>
    </citation>
    <scope>NUCLEOTIDE SEQUENCE [LARGE SCALE GENOMIC DNA]</scope>
    <source>
        <strain evidence="2">ATCC MYA-826 / Pb01</strain>
    </source>
</reference>
<dbReference type="EMBL" id="KN293993">
    <property type="protein sequence ID" value="EEH38054.2"/>
    <property type="molecule type" value="Genomic_DNA"/>
</dbReference>
<keyword evidence="2" id="KW-1185">Reference proteome</keyword>
<name>C1GR30_PARBA</name>
<protein>
    <submittedName>
        <fullName evidence="1">Uncharacterized protein</fullName>
    </submittedName>
</protein>
<proteinExistence type="predicted"/>
<dbReference type="HOGENOM" id="CLU_1971209_0_0_1"/>
<sequence>MPEELAMKTSVTKAMQRQMPNPSLISNFREGVFLIPDVIDQDPSLFQNISDDQPPWPLYGFCWPNLITSKRPFPRSIVLWLSPWYAPCHSRNNLYPAITIQSSLTELNRSICANFRASAIHPYIYRS</sequence>
<dbReference type="KEGG" id="pbl:PAAG_00975"/>